<dbReference type="Proteomes" id="UP000232883">
    <property type="component" value="Chromosome"/>
</dbReference>
<dbReference type="RefSeq" id="WP_100993303.1">
    <property type="nucleotide sequence ID" value="NZ_CP025096.1"/>
</dbReference>
<dbReference type="AlphaFoldDB" id="A0A2K8ZA60"/>
<evidence type="ECO:0000313" key="3">
    <source>
        <dbReference type="Proteomes" id="UP000232883"/>
    </source>
</evidence>
<accession>A0A2K8ZA60</accession>
<keyword evidence="3" id="KW-1185">Reference proteome</keyword>
<dbReference type="EMBL" id="CP025096">
    <property type="protein sequence ID" value="AUD06768.1"/>
    <property type="molecule type" value="Genomic_DNA"/>
</dbReference>
<organism evidence="2 3">
    <name type="scientific">Spirosoma pollinicola</name>
    <dbReference type="NCBI Taxonomy" id="2057025"/>
    <lineage>
        <taxon>Bacteria</taxon>
        <taxon>Pseudomonadati</taxon>
        <taxon>Bacteroidota</taxon>
        <taxon>Cytophagia</taxon>
        <taxon>Cytophagales</taxon>
        <taxon>Cytophagaceae</taxon>
        <taxon>Spirosoma</taxon>
    </lineage>
</organism>
<evidence type="ECO:0000256" key="1">
    <source>
        <dbReference type="SAM" id="SignalP"/>
    </source>
</evidence>
<protein>
    <submittedName>
        <fullName evidence="2">Uncharacterized protein</fullName>
    </submittedName>
</protein>
<keyword evidence="1" id="KW-0732">Signal</keyword>
<reference evidence="2 3" key="1">
    <citation type="submission" date="2017-11" db="EMBL/GenBank/DDBJ databases">
        <title>Taxonomic description and genome sequences of Spirosoma HA7 sp. nov., isolated from pollen microhabitat of Corylus avellana.</title>
        <authorList>
            <person name="Ambika Manirajan B."/>
            <person name="Suarez C."/>
            <person name="Ratering S."/>
            <person name="Geissler-Plaum R."/>
            <person name="Cardinale M."/>
            <person name="Sylvia S."/>
        </authorList>
    </citation>
    <scope>NUCLEOTIDE SEQUENCE [LARGE SCALE GENOMIC DNA]</scope>
    <source>
        <strain evidence="2 3">HA7</strain>
    </source>
</reference>
<evidence type="ECO:0000313" key="2">
    <source>
        <dbReference type="EMBL" id="AUD06768.1"/>
    </source>
</evidence>
<gene>
    <name evidence="2" type="ORF">CWM47_35945</name>
</gene>
<proteinExistence type="predicted"/>
<sequence>MRFHYFCLLFIGFWFPAISQAQQPLFMAVSYSGDIDKVTALDFERKVLKQARSAIELESMLKSWYHQNPNPVFRVTMVGPDGKKMTYIQHSQLGSSLNNKAVTRTDENSQLADLACAFSDTLILLDTLRITPSGVLSSDQFRIRTGPAVYTLKRNAQQELLVTSKELLAGHYIPSTVERLSGDVVKGNWTCWLYVLTDMERKALIDLTKGIYTKNTDSCKDIVQELVTLVKMTRGGKTCSQTSNYDAALQLSIRRFIRSHTPFCQ</sequence>
<name>A0A2K8ZA60_9BACT</name>
<feature type="signal peptide" evidence="1">
    <location>
        <begin position="1"/>
        <end position="21"/>
    </location>
</feature>
<feature type="chain" id="PRO_5014648989" evidence="1">
    <location>
        <begin position="22"/>
        <end position="265"/>
    </location>
</feature>
<dbReference type="KEGG" id="spir:CWM47_35945"/>